<feature type="domain" description="Sulfatase N-terminal" evidence="3">
    <location>
        <begin position="2"/>
        <end position="54"/>
    </location>
</feature>
<dbReference type="InterPro" id="IPR000917">
    <property type="entry name" value="Sulfatase_N"/>
</dbReference>
<dbReference type="Pfam" id="PF00884">
    <property type="entry name" value="Sulfatase"/>
    <property type="match status" value="1"/>
</dbReference>
<dbReference type="InterPro" id="IPR017850">
    <property type="entry name" value="Alkaline_phosphatase_core_sf"/>
</dbReference>
<dbReference type="AlphaFoldDB" id="A0A2X3BVD6"/>
<evidence type="ECO:0000256" key="1">
    <source>
        <dbReference type="ARBA" id="ARBA00008779"/>
    </source>
</evidence>
<dbReference type="InterPro" id="IPR050738">
    <property type="entry name" value="Sulfatase"/>
</dbReference>
<organism evidence="4 5">
    <name type="scientific">Klebsiella pneumoniae</name>
    <dbReference type="NCBI Taxonomy" id="573"/>
    <lineage>
        <taxon>Bacteria</taxon>
        <taxon>Pseudomonadati</taxon>
        <taxon>Pseudomonadota</taxon>
        <taxon>Gammaproteobacteria</taxon>
        <taxon>Enterobacterales</taxon>
        <taxon>Enterobacteriaceae</taxon>
        <taxon>Klebsiella/Raoultella group</taxon>
        <taxon>Klebsiella</taxon>
        <taxon>Klebsiella pneumoniae complex</taxon>
    </lineage>
</organism>
<dbReference type="PANTHER" id="PTHR42693">
    <property type="entry name" value="ARYLSULFATASE FAMILY MEMBER"/>
    <property type="match status" value="1"/>
</dbReference>
<dbReference type="GO" id="GO:0004065">
    <property type="term" value="F:arylsulfatase activity"/>
    <property type="evidence" value="ECO:0007669"/>
    <property type="project" value="UniProtKB-EC"/>
</dbReference>
<dbReference type="SUPFAM" id="SSF53649">
    <property type="entry name" value="Alkaline phosphatase-like"/>
    <property type="match status" value="1"/>
</dbReference>
<dbReference type="EC" id="3.1.6.1" evidence="4"/>
<evidence type="ECO:0000313" key="5">
    <source>
        <dbReference type="Proteomes" id="UP000251088"/>
    </source>
</evidence>
<accession>A0A2X3BVD6</accession>
<evidence type="ECO:0000313" key="4">
    <source>
        <dbReference type="EMBL" id="SQC09098.1"/>
    </source>
</evidence>
<name>A0A2X3BVD6_KLEPN</name>
<dbReference type="EMBL" id="UAWN01000004">
    <property type="protein sequence ID" value="SQC09098.1"/>
    <property type="molecule type" value="Genomic_DNA"/>
</dbReference>
<evidence type="ECO:0000256" key="2">
    <source>
        <dbReference type="ARBA" id="ARBA00022801"/>
    </source>
</evidence>
<dbReference type="PANTHER" id="PTHR42693:SF53">
    <property type="entry name" value="ENDO-4-O-SULFATASE"/>
    <property type="match status" value="1"/>
</dbReference>
<comment type="similarity">
    <text evidence="1">Belongs to the sulfatase family.</text>
</comment>
<evidence type="ECO:0000259" key="3">
    <source>
        <dbReference type="Pfam" id="PF00884"/>
    </source>
</evidence>
<dbReference type="Gene3D" id="3.40.720.10">
    <property type="entry name" value="Alkaline Phosphatase, subunit A"/>
    <property type="match status" value="1"/>
</dbReference>
<gene>
    <name evidence="4" type="primary">atsA_3</name>
    <name evidence="4" type="ORF">NCTC9128_01055</name>
</gene>
<protein>
    <submittedName>
        <fullName evidence="4">Arylsulfatase</fullName>
        <ecNumber evidence="4">3.1.6.1</ecNumber>
    </submittedName>
</protein>
<sequence>MQVYAAMIANMDAQIGTLMETLKQTGRDKNTLLVFLTDNGANPAQGFYYESTPEFWKQFDNSYDNVGRKGSFVSYGPHWANVSNAPTPIITKPPAPRAASIPTL</sequence>
<dbReference type="Proteomes" id="UP000251088">
    <property type="component" value="Unassembled WGS sequence"/>
</dbReference>
<proteinExistence type="inferred from homology"/>
<reference evidence="4 5" key="1">
    <citation type="submission" date="2018-06" db="EMBL/GenBank/DDBJ databases">
        <authorList>
            <consortium name="Pathogen Informatics"/>
            <person name="Doyle S."/>
        </authorList>
    </citation>
    <scope>NUCLEOTIDE SEQUENCE [LARGE SCALE GENOMIC DNA]</scope>
    <source>
        <strain evidence="4 5">NCTC9128</strain>
    </source>
</reference>
<keyword evidence="2 4" id="KW-0378">Hydrolase</keyword>